<evidence type="ECO:0000256" key="4">
    <source>
        <dbReference type="ARBA" id="ARBA00022475"/>
    </source>
</evidence>
<feature type="transmembrane region" description="Helical" evidence="14">
    <location>
        <begin position="21"/>
        <end position="42"/>
    </location>
</feature>
<dbReference type="SUPFAM" id="SSF55874">
    <property type="entry name" value="ATPase domain of HSP90 chaperone/DNA topoisomerase II/histidine kinase"/>
    <property type="match status" value="1"/>
</dbReference>
<evidence type="ECO:0000313" key="18">
    <source>
        <dbReference type="Proteomes" id="UP000252415"/>
    </source>
</evidence>
<dbReference type="GO" id="GO:0005524">
    <property type="term" value="F:ATP binding"/>
    <property type="evidence" value="ECO:0007669"/>
    <property type="project" value="UniProtKB-KW"/>
</dbReference>
<comment type="catalytic activity">
    <reaction evidence="1">
        <text>ATP + protein L-histidine = ADP + protein N-phospho-L-histidine.</text>
        <dbReference type="EC" id="2.7.13.3"/>
    </reaction>
</comment>
<evidence type="ECO:0000256" key="5">
    <source>
        <dbReference type="ARBA" id="ARBA00022553"/>
    </source>
</evidence>
<comment type="caution">
    <text evidence="17">The sequence shown here is derived from an EMBL/GenBank/DDBJ whole genome shotgun (WGS) entry which is preliminary data.</text>
</comment>
<dbReference type="GO" id="GO:0000155">
    <property type="term" value="F:phosphorelay sensor kinase activity"/>
    <property type="evidence" value="ECO:0007669"/>
    <property type="project" value="InterPro"/>
</dbReference>
<dbReference type="InterPro" id="IPR033479">
    <property type="entry name" value="dCache_1"/>
</dbReference>
<dbReference type="InterPro" id="IPR003594">
    <property type="entry name" value="HATPase_dom"/>
</dbReference>
<feature type="transmembrane region" description="Helical" evidence="14">
    <location>
        <begin position="305"/>
        <end position="325"/>
    </location>
</feature>
<evidence type="ECO:0000256" key="13">
    <source>
        <dbReference type="ARBA" id="ARBA00023136"/>
    </source>
</evidence>
<dbReference type="InterPro" id="IPR005467">
    <property type="entry name" value="His_kinase_dom"/>
</dbReference>
<proteinExistence type="predicted"/>
<sequence length="607" mass="69900">MNMDINKNGNKKEHRYIPFGIKLMLTYSLFIIIPVLLAGYTANTIFTNSIQERTKEINQGTLVQMKDNINYKLEDMSRISSMLYLDNNLSSYLRHYEEGWVSYEATTKQLLPKIQTTIEAANNKMRLAVYLHNETLPEIYHNYHDNDPLNAEGPLFDLYHIKRIADKPWYLNYPAEQYNVTMQWKQVEGDEKFGHISLLRRLVDTNDPILLEEIGFVRISLRLTDLLESVDSEKIGKGTKIFAMDENRKIMFASGDTEYKPGETFSEEWLADYWVIEEAVPQLNWRLVALVPADIMKKATEKVQLWTILICLACFIVFSFAGLFISRFFSRKVSKIVRVLDSFQEGNFQKSIHFKGKDEFTRISVALNEMGQNIDELIQEVYMTNIKKKEAELESLQAQINPHFLYNTLSSISRLAKFGEIDKLQRMVLDLAKFYRLSLNEGRTVIPVKNELEQIGAYINIQKTKFGDGMNVLFDVDPDVVRFTTVKLILQPFIENALEHAWYGDRINIRITGKLEGELITFQIIDDGIGFHPETLRQLTDPAESLNVGYGIRNVDGRIRLHYGAEYGVSIVSRRGIGTSVNITIPAIRIRHLENGPGSPSHSLRAR</sequence>
<reference evidence="17 18" key="1">
    <citation type="submission" date="2018-07" db="EMBL/GenBank/DDBJ databases">
        <title>Genomic Encyclopedia of Type Strains, Phase III (KMG-III): the genomes of soil and plant-associated and newly described type strains.</title>
        <authorList>
            <person name="Whitman W."/>
        </authorList>
    </citation>
    <scope>NUCLEOTIDE SEQUENCE [LARGE SCALE GENOMIC DNA]</scope>
    <source>
        <strain evidence="17 18">CECT 7506</strain>
    </source>
</reference>
<evidence type="ECO:0000256" key="14">
    <source>
        <dbReference type="SAM" id="Phobius"/>
    </source>
</evidence>
<evidence type="ECO:0000259" key="16">
    <source>
        <dbReference type="PROSITE" id="PS50885"/>
    </source>
</evidence>
<dbReference type="GO" id="GO:0005886">
    <property type="term" value="C:plasma membrane"/>
    <property type="evidence" value="ECO:0007669"/>
    <property type="project" value="UniProtKB-SubCell"/>
</dbReference>
<dbReference type="AlphaFoldDB" id="A0A368W1Q7"/>
<keyword evidence="4" id="KW-1003">Cell membrane</keyword>
<dbReference type="Gene3D" id="3.30.565.10">
    <property type="entry name" value="Histidine kinase-like ATPase, C-terminal domain"/>
    <property type="match status" value="1"/>
</dbReference>
<dbReference type="InterPro" id="IPR036890">
    <property type="entry name" value="HATPase_C_sf"/>
</dbReference>
<keyword evidence="10" id="KW-0067">ATP-binding</keyword>
<keyword evidence="13 14" id="KW-0472">Membrane</keyword>
<dbReference type="InterPro" id="IPR050640">
    <property type="entry name" value="Bact_2-comp_sensor_kinase"/>
</dbReference>
<evidence type="ECO:0000256" key="1">
    <source>
        <dbReference type="ARBA" id="ARBA00000085"/>
    </source>
</evidence>
<keyword evidence="12" id="KW-0902">Two-component regulatory system</keyword>
<evidence type="ECO:0000256" key="11">
    <source>
        <dbReference type="ARBA" id="ARBA00022989"/>
    </source>
</evidence>
<dbReference type="SMART" id="SM00304">
    <property type="entry name" value="HAMP"/>
    <property type="match status" value="1"/>
</dbReference>
<keyword evidence="6" id="KW-0808">Transferase</keyword>
<evidence type="ECO:0000256" key="2">
    <source>
        <dbReference type="ARBA" id="ARBA00004651"/>
    </source>
</evidence>
<name>A0A368W1Q7_9BACL</name>
<feature type="domain" description="HAMP" evidence="16">
    <location>
        <begin position="327"/>
        <end position="379"/>
    </location>
</feature>
<keyword evidence="7 14" id="KW-0812">Transmembrane</keyword>
<keyword evidence="11 14" id="KW-1133">Transmembrane helix</keyword>
<dbReference type="PROSITE" id="PS50885">
    <property type="entry name" value="HAMP"/>
    <property type="match status" value="1"/>
</dbReference>
<evidence type="ECO:0000256" key="12">
    <source>
        <dbReference type="ARBA" id="ARBA00023012"/>
    </source>
</evidence>
<evidence type="ECO:0000259" key="15">
    <source>
        <dbReference type="PROSITE" id="PS50109"/>
    </source>
</evidence>
<dbReference type="Pfam" id="PF02518">
    <property type="entry name" value="HATPase_c"/>
    <property type="match status" value="1"/>
</dbReference>
<dbReference type="InterPro" id="IPR010559">
    <property type="entry name" value="Sig_transdc_His_kin_internal"/>
</dbReference>
<evidence type="ECO:0000256" key="9">
    <source>
        <dbReference type="ARBA" id="ARBA00022777"/>
    </source>
</evidence>
<evidence type="ECO:0000256" key="10">
    <source>
        <dbReference type="ARBA" id="ARBA00022840"/>
    </source>
</evidence>
<evidence type="ECO:0000313" key="17">
    <source>
        <dbReference type="EMBL" id="RCW47616.1"/>
    </source>
</evidence>
<comment type="subcellular location">
    <subcellularLocation>
        <location evidence="2">Cell membrane</location>
        <topology evidence="2">Multi-pass membrane protein</topology>
    </subcellularLocation>
</comment>
<keyword evidence="5" id="KW-0597">Phosphoprotein</keyword>
<dbReference type="InterPro" id="IPR003660">
    <property type="entry name" value="HAMP_dom"/>
</dbReference>
<feature type="domain" description="Histidine kinase" evidence="15">
    <location>
        <begin position="489"/>
        <end position="589"/>
    </location>
</feature>
<keyword evidence="9 17" id="KW-0418">Kinase</keyword>
<dbReference type="PANTHER" id="PTHR34220:SF7">
    <property type="entry name" value="SENSOR HISTIDINE KINASE YPDA"/>
    <property type="match status" value="1"/>
</dbReference>
<evidence type="ECO:0000256" key="8">
    <source>
        <dbReference type="ARBA" id="ARBA00022741"/>
    </source>
</evidence>
<dbReference type="EC" id="2.7.13.3" evidence="3"/>
<dbReference type="Pfam" id="PF06580">
    <property type="entry name" value="His_kinase"/>
    <property type="match status" value="1"/>
</dbReference>
<dbReference type="EMBL" id="QPJD01000008">
    <property type="protein sequence ID" value="RCW47616.1"/>
    <property type="molecule type" value="Genomic_DNA"/>
</dbReference>
<keyword evidence="18" id="KW-1185">Reference proteome</keyword>
<evidence type="ECO:0000256" key="7">
    <source>
        <dbReference type="ARBA" id="ARBA00022692"/>
    </source>
</evidence>
<accession>A0A368W1Q7</accession>
<protein>
    <recommendedName>
        <fullName evidence="3">histidine kinase</fullName>
        <ecNumber evidence="3">2.7.13.3</ecNumber>
    </recommendedName>
</protein>
<organism evidence="17 18">
    <name type="scientific">Paenibacillus prosopidis</name>
    <dbReference type="NCBI Taxonomy" id="630520"/>
    <lineage>
        <taxon>Bacteria</taxon>
        <taxon>Bacillati</taxon>
        <taxon>Bacillota</taxon>
        <taxon>Bacilli</taxon>
        <taxon>Bacillales</taxon>
        <taxon>Paenibacillaceae</taxon>
        <taxon>Paenibacillus</taxon>
    </lineage>
</organism>
<gene>
    <name evidence="17" type="ORF">DFP97_108240</name>
</gene>
<dbReference type="PANTHER" id="PTHR34220">
    <property type="entry name" value="SENSOR HISTIDINE KINASE YPDA"/>
    <property type="match status" value="1"/>
</dbReference>
<evidence type="ECO:0000256" key="6">
    <source>
        <dbReference type="ARBA" id="ARBA00022679"/>
    </source>
</evidence>
<dbReference type="SMART" id="SM00387">
    <property type="entry name" value="HATPase_c"/>
    <property type="match status" value="1"/>
</dbReference>
<dbReference type="PROSITE" id="PS50109">
    <property type="entry name" value="HIS_KIN"/>
    <property type="match status" value="1"/>
</dbReference>
<dbReference type="Gene3D" id="6.10.340.10">
    <property type="match status" value="1"/>
</dbReference>
<evidence type="ECO:0000256" key="3">
    <source>
        <dbReference type="ARBA" id="ARBA00012438"/>
    </source>
</evidence>
<dbReference type="CDD" id="cd06225">
    <property type="entry name" value="HAMP"/>
    <property type="match status" value="1"/>
</dbReference>
<keyword evidence="8" id="KW-0547">Nucleotide-binding</keyword>
<dbReference type="Proteomes" id="UP000252415">
    <property type="component" value="Unassembled WGS sequence"/>
</dbReference>
<dbReference type="Pfam" id="PF02743">
    <property type="entry name" value="dCache_1"/>
    <property type="match status" value="1"/>
</dbReference>
<dbReference type="Pfam" id="PF00672">
    <property type="entry name" value="HAMP"/>
    <property type="match status" value="1"/>
</dbReference>